<dbReference type="AlphaFoldDB" id="A0A7J6KR17"/>
<feature type="non-terminal residue" evidence="1">
    <location>
        <position position="338"/>
    </location>
</feature>
<evidence type="ECO:0000313" key="2">
    <source>
        <dbReference type="Proteomes" id="UP000570595"/>
    </source>
</evidence>
<sequence length="338" mass="37665">MFNDNDNMPKVFVPRVCPFGASASVSNFLRISELHCHLMRCLAMCNCFAYMDDFFPVELAECSGSAMEFFYFLHGLTGAKIKHAKTIPPAEETVLLGLQVSLVHGQCRVTLTPERKTRLHADIIALSKSTIVDSKVAGKLSFCCEALFGRLGRAPCRVLIRKSLGKPIADASVRSALSMLLQLLEAQHYARDLILETQLHSSLKPFICYSDASTSYGIGIFSPAQHQLPLFYGQLQLQLQQESINTLEMLAATTTIESLRFWCANKCLLLFTDNSTCQYLILRGSSPSERLNTMAGEFWRRLADLQIYHFFVAHVPSALNPADTLSRGECPYTNCGFP</sequence>
<comment type="caution">
    <text evidence="1">The sequence shown here is derived from an EMBL/GenBank/DDBJ whole genome shotgun (WGS) entry which is preliminary data.</text>
</comment>
<dbReference type="PANTHER" id="PTHR33050">
    <property type="entry name" value="REVERSE TRANSCRIPTASE DOMAIN-CONTAINING PROTEIN"/>
    <property type="match status" value="1"/>
</dbReference>
<organism evidence="1 2">
    <name type="scientific">Perkinsus olseni</name>
    <name type="common">Perkinsus atlanticus</name>
    <dbReference type="NCBI Taxonomy" id="32597"/>
    <lineage>
        <taxon>Eukaryota</taxon>
        <taxon>Sar</taxon>
        <taxon>Alveolata</taxon>
        <taxon>Perkinsozoa</taxon>
        <taxon>Perkinsea</taxon>
        <taxon>Perkinsida</taxon>
        <taxon>Perkinsidae</taxon>
        <taxon>Perkinsus</taxon>
    </lineage>
</organism>
<evidence type="ECO:0000313" key="1">
    <source>
        <dbReference type="EMBL" id="KAF4649011.1"/>
    </source>
</evidence>
<protein>
    <recommendedName>
        <fullName evidence="3">Reverse transcriptase domain-containing protein</fullName>
    </recommendedName>
</protein>
<dbReference type="OrthoDB" id="434521at2759"/>
<reference evidence="1 2" key="1">
    <citation type="submission" date="2020-04" db="EMBL/GenBank/DDBJ databases">
        <title>Perkinsus olseni comparative genomics.</title>
        <authorList>
            <person name="Bogema D.R."/>
        </authorList>
    </citation>
    <scope>NUCLEOTIDE SEQUENCE [LARGE SCALE GENOMIC DNA]</scope>
    <source>
        <strain evidence="1">ATCC PRA-179</strain>
    </source>
</reference>
<accession>A0A7J6KR17</accession>
<proteinExistence type="predicted"/>
<evidence type="ECO:0008006" key="3">
    <source>
        <dbReference type="Google" id="ProtNLM"/>
    </source>
</evidence>
<dbReference type="InterPro" id="IPR052055">
    <property type="entry name" value="Hepadnavirus_pol/RT"/>
</dbReference>
<dbReference type="EMBL" id="JABAHT010001484">
    <property type="protein sequence ID" value="KAF4649011.1"/>
    <property type="molecule type" value="Genomic_DNA"/>
</dbReference>
<name>A0A7J6KR17_PEROL</name>
<gene>
    <name evidence="1" type="ORF">FOZ61_001845</name>
</gene>
<dbReference type="CDD" id="cd09275">
    <property type="entry name" value="RNase_HI_RT_DIRS1"/>
    <property type="match status" value="1"/>
</dbReference>
<dbReference type="PANTHER" id="PTHR33050:SF7">
    <property type="entry name" value="RIBONUCLEASE H"/>
    <property type="match status" value="1"/>
</dbReference>
<dbReference type="InterPro" id="IPR043502">
    <property type="entry name" value="DNA/RNA_pol_sf"/>
</dbReference>
<dbReference type="Proteomes" id="UP000570595">
    <property type="component" value="Unassembled WGS sequence"/>
</dbReference>
<dbReference type="SUPFAM" id="SSF56672">
    <property type="entry name" value="DNA/RNA polymerases"/>
    <property type="match status" value="1"/>
</dbReference>